<sequence>MDKYTNNCNANENIIPFCNYISEISEKCDCNEEKNMYLYGTYNGCTKKSSIEKNTIVDVCNIYERLYCGSRFFELIILTNEKKCMEKITCNDEKTDIFCLFEGEKIYEICSILQEIAVFLKKDKKKEKIILSFIEYNNIDEMNTYNVHILDIYIYLYLRNYLKHTSNTEDENYNILYFYNEKERILNMEKYNYDINHFDIRNWLFNNMSFYLPSKRIDDKCDDNNNKSGHNNNKSGHNNNKSGHNNNKSGHNNNKSDDNKNNNNNLLTVNKYLNVQNTSKNLSQSHNLSLFRLNSMVDNQTTKLSSKICINKKLPNILINKNDNKNYVCNKQNCTSSIINSSTNVERENSVCYYLKCCTHENGNIFTLHQKQIYDNNFNIYKKFIGHNNIPHIQYIIDIPKELILDNSPFIFTNKKLEYLDTNILNDECAANIPHNQLSSYNFYYVIKIQDENKEKLITDKVIQNIDNNLTYIHKLLKQNYNHNIISIVTQNFHVTYVFTVLKFNLQKKKKKIMNKSGKNL</sequence>
<dbReference type="Proteomes" id="UP000030708">
    <property type="component" value="Unassembled WGS sequence"/>
</dbReference>
<protein>
    <submittedName>
        <fullName evidence="2">Uncharacterized protein</fullName>
    </submittedName>
</protein>
<gene>
    <name evidence="2" type="ORF">PFTANZ_04439</name>
</gene>
<accession>A0A024W2S5</accession>
<reference evidence="2 3" key="1">
    <citation type="submission" date="2013-02" db="EMBL/GenBank/DDBJ databases">
        <title>The Genome Annotation of Plasmodium falciparum Tanzania (2000708).</title>
        <authorList>
            <consortium name="The Broad Institute Genome Sequencing Platform"/>
            <consortium name="The Broad Institute Genome Sequencing Center for Infectious Disease"/>
            <person name="Neafsey D."/>
            <person name="Hoffman S."/>
            <person name="Volkman S."/>
            <person name="Rosenthal P."/>
            <person name="Walker B."/>
            <person name="Young S.K."/>
            <person name="Zeng Q."/>
            <person name="Gargeya S."/>
            <person name="Fitzgerald M."/>
            <person name="Haas B."/>
            <person name="Abouelleil A."/>
            <person name="Allen A.W."/>
            <person name="Alvarado L."/>
            <person name="Arachchi H.M."/>
            <person name="Berlin A.M."/>
            <person name="Chapman S.B."/>
            <person name="Gainer-Dewar J."/>
            <person name="Goldberg J."/>
            <person name="Griggs A."/>
            <person name="Gujja S."/>
            <person name="Hansen M."/>
            <person name="Howarth C."/>
            <person name="Imamovic A."/>
            <person name="Ireland A."/>
            <person name="Larimer J."/>
            <person name="McCowan C."/>
            <person name="Murphy C."/>
            <person name="Pearson M."/>
            <person name="Poon T.W."/>
            <person name="Priest M."/>
            <person name="Roberts A."/>
            <person name="Saif S."/>
            <person name="Shea T."/>
            <person name="Sisk P."/>
            <person name="Sykes S."/>
            <person name="Wortman J."/>
            <person name="Nusbaum C."/>
            <person name="Birren B."/>
        </authorList>
    </citation>
    <scope>NUCLEOTIDE SEQUENCE [LARGE SCALE GENOMIC DNA]</scope>
    <source>
        <strain evidence="3">Tanzania (2000708)</strain>
    </source>
</reference>
<evidence type="ECO:0000313" key="2">
    <source>
        <dbReference type="EMBL" id="ETW34863.1"/>
    </source>
</evidence>
<evidence type="ECO:0000313" key="3">
    <source>
        <dbReference type="Proteomes" id="UP000030708"/>
    </source>
</evidence>
<reference evidence="2 3" key="2">
    <citation type="submission" date="2013-02" db="EMBL/GenBank/DDBJ databases">
        <title>The Genome Sequence of Plasmodium falciparum Tanzania (2000708).</title>
        <authorList>
            <consortium name="The Broad Institute Genome Sequencing Platform"/>
            <consortium name="The Broad Institute Genome Sequencing Center for Infectious Disease"/>
            <person name="Neafsey D."/>
            <person name="Cheeseman I."/>
            <person name="Volkman S."/>
            <person name="Adams J."/>
            <person name="Walker B."/>
            <person name="Young S.K."/>
            <person name="Zeng Q."/>
            <person name="Gargeya S."/>
            <person name="Fitzgerald M."/>
            <person name="Haas B."/>
            <person name="Abouelleil A."/>
            <person name="Alvarado L."/>
            <person name="Arachchi H.M."/>
            <person name="Berlin A.M."/>
            <person name="Chapman S.B."/>
            <person name="Dewar J."/>
            <person name="Goldberg J."/>
            <person name="Griggs A."/>
            <person name="Gujja S."/>
            <person name="Hansen M."/>
            <person name="Howarth C."/>
            <person name="Imamovic A."/>
            <person name="Larimer J."/>
            <person name="McCowan C."/>
            <person name="Murphy C."/>
            <person name="Neiman D."/>
            <person name="Pearson M."/>
            <person name="Priest M."/>
            <person name="Roberts A."/>
            <person name="Saif S."/>
            <person name="Shea T."/>
            <person name="Sisk P."/>
            <person name="Sykes S."/>
            <person name="Wortman J."/>
            <person name="Nusbaum C."/>
            <person name="Birren B."/>
        </authorList>
    </citation>
    <scope>NUCLEOTIDE SEQUENCE [LARGE SCALE GENOMIC DNA]</scope>
    <source>
        <strain evidence="3">Tanzania (2000708)</strain>
    </source>
</reference>
<dbReference type="OrthoDB" id="384560at2759"/>
<proteinExistence type="predicted"/>
<dbReference type="EMBL" id="KI926504">
    <property type="protein sequence ID" value="ETW34863.1"/>
    <property type="molecule type" value="Genomic_DNA"/>
</dbReference>
<feature type="region of interest" description="Disordered" evidence="1">
    <location>
        <begin position="222"/>
        <end position="265"/>
    </location>
</feature>
<organism evidence="2 3">
    <name type="scientific">Plasmodium falciparum Tanzania</name>
    <name type="common">2000708</name>
    <dbReference type="NCBI Taxonomy" id="1036725"/>
    <lineage>
        <taxon>Eukaryota</taxon>
        <taxon>Sar</taxon>
        <taxon>Alveolata</taxon>
        <taxon>Apicomplexa</taxon>
        <taxon>Aconoidasida</taxon>
        <taxon>Haemosporida</taxon>
        <taxon>Plasmodiidae</taxon>
        <taxon>Plasmodium</taxon>
        <taxon>Plasmodium (Laverania)</taxon>
    </lineage>
</organism>
<evidence type="ECO:0000256" key="1">
    <source>
        <dbReference type="SAM" id="MobiDB-lite"/>
    </source>
</evidence>
<dbReference type="AlphaFoldDB" id="A0A024W2S5"/>
<dbReference type="eggNOG" id="ENOG502QY4S">
    <property type="taxonomic scope" value="Eukaryota"/>
</dbReference>
<feature type="compositionally biased region" description="Low complexity" evidence="1">
    <location>
        <begin position="226"/>
        <end position="253"/>
    </location>
</feature>
<name>A0A024W2S5_PLAFA</name>